<dbReference type="OrthoDB" id="5986190at2759"/>
<organism evidence="1 2">
    <name type="scientific">Lineolata rhizophorae</name>
    <dbReference type="NCBI Taxonomy" id="578093"/>
    <lineage>
        <taxon>Eukaryota</taxon>
        <taxon>Fungi</taxon>
        <taxon>Dikarya</taxon>
        <taxon>Ascomycota</taxon>
        <taxon>Pezizomycotina</taxon>
        <taxon>Dothideomycetes</taxon>
        <taxon>Dothideomycetes incertae sedis</taxon>
        <taxon>Lineolatales</taxon>
        <taxon>Lineolataceae</taxon>
        <taxon>Lineolata</taxon>
    </lineage>
</organism>
<dbReference type="Pfam" id="PF13424">
    <property type="entry name" value="TPR_12"/>
    <property type="match status" value="1"/>
</dbReference>
<dbReference type="AlphaFoldDB" id="A0A6A6P2Q8"/>
<dbReference type="EMBL" id="MU001679">
    <property type="protein sequence ID" value="KAF2458012.1"/>
    <property type="molecule type" value="Genomic_DNA"/>
</dbReference>
<name>A0A6A6P2Q8_9PEZI</name>
<dbReference type="InterPro" id="IPR011990">
    <property type="entry name" value="TPR-like_helical_dom_sf"/>
</dbReference>
<accession>A0A6A6P2Q8</accession>
<proteinExistence type="predicted"/>
<dbReference type="Proteomes" id="UP000799766">
    <property type="component" value="Unassembled WGS sequence"/>
</dbReference>
<protein>
    <recommendedName>
        <fullName evidence="3">Kinesin light chain</fullName>
    </recommendedName>
</protein>
<keyword evidence="2" id="KW-1185">Reference proteome</keyword>
<reference evidence="1" key="1">
    <citation type="journal article" date="2020" name="Stud. Mycol.">
        <title>101 Dothideomycetes genomes: a test case for predicting lifestyles and emergence of pathogens.</title>
        <authorList>
            <person name="Haridas S."/>
            <person name="Albert R."/>
            <person name="Binder M."/>
            <person name="Bloem J."/>
            <person name="Labutti K."/>
            <person name="Salamov A."/>
            <person name="Andreopoulos B."/>
            <person name="Baker S."/>
            <person name="Barry K."/>
            <person name="Bills G."/>
            <person name="Bluhm B."/>
            <person name="Cannon C."/>
            <person name="Castanera R."/>
            <person name="Culley D."/>
            <person name="Daum C."/>
            <person name="Ezra D."/>
            <person name="Gonzalez J."/>
            <person name="Henrissat B."/>
            <person name="Kuo A."/>
            <person name="Liang C."/>
            <person name="Lipzen A."/>
            <person name="Lutzoni F."/>
            <person name="Magnuson J."/>
            <person name="Mondo S."/>
            <person name="Nolan M."/>
            <person name="Ohm R."/>
            <person name="Pangilinan J."/>
            <person name="Park H.-J."/>
            <person name="Ramirez L."/>
            <person name="Alfaro M."/>
            <person name="Sun H."/>
            <person name="Tritt A."/>
            <person name="Yoshinaga Y."/>
            <person name="Zwiers L.-H."/>
            <person name="Turgeon B."/>
            <person name="Goodwin S."/>
            <person name="Spatafora J."/>
            <person name="Crous P."/>
            <person name="Grigoriev I."/>
        </authorList>
    </citation>
    <scope>NUCLEOTIDE SEQUENCE</scope>
    <source>
        <strain evidence="1">ATCC 16933</strain>
    </source>
</reference>
<evidence type="ECO:0000313" key="1">
    <source>
        <dbReference type="EMBL" id="KAF2458012.1"/>
    </source>
</evidence>
<gene>
    <name evidence="1" type="ORF">BDY21DRAFT_21377</name>
</gene>
<evidence type="ECO:0000313" key="2">
    <source>
        <dbReference type="Proteomes" id="UP000799766"/>
    </source>
</evidence>
<evidence type="ECO:0008006" key="3">
    <source>
        <dbReference type="Google" id="ProtNLM"/>
    </source>
</evidence>
<sequence>MFILTTCYQITPEDARPEFRRDLVTHVLETRHSALESTCADDEEKTFAWKTIGSVYYQEDRWTEAEELDVQVMETKKRVLGREHPFTLTSMNNLA</sequence>
<dbReference type="Gene3D" id="1.25.40.10">
    <property type="entry name" value="Tetratricopeptide repeat domain"/>
    <property type="match status" value="1"/>
</dbReference>